<proteinExistence type="predicted"/>
<accession>A0A6C0IJJ2</accession>
<feature type="transmembrane region" description="Helical" evidence="1">
    <location>
        <begin position="76"/>
        <end position="94"/>
    </location>
</feature>
<evidence type="ECO:0000256" key="1">
    <source>
        <dbReference type="SAM" id="Phobius"/>
    </source>
</evidence>
<keyword evidence="1" id="KW-0812">Transmembrane</keyword>
<feature type="transmembrane region" description="Helical" evidence="1">
    <location>
        <begin position="44"/>
        <end position="64"/>
    </location>
</feature>
<sequence>MLDHLFSNKGWHKIVFDYVSYLSIFFIIVTYTGIFYINPAYVHILNNVLLYYVCAVLLIRFNPYVKHSYLEFDRKIAFTAGIILFTTIVGQHLANNITYYMSSMTK</sequence>
<protein>
    <submittedName>
        <fullName evidence="2">Uncharacterized protein</fullName>
    </submittedName>
</protein>
<dbReference type="EMBL" id="MN740193">
    <property type="protein sequence ID" value="QHT92586.1"/>
    <property type="molecule type" value="Genomic_DNA"/>
</dbReference>
<keyword evidence="1" id="KW-1133">Transmembrane helix</keyword>
<keyword evidence="1" id="KW-0472">Membrane</keyword>
<dbReference type="AlphaFoldDB" id="A0A6C0IJJ2"/>
<name>A0A6C0IJJ2_9ZZZZ</name>
<feature type="transmembrane region" description="Helical" evidence="1">
    <location>
        <begin position="18"/>
        <end position="38"/>
    </location>
</feature>
<reference evidence="2" key="1">
    <citation type="journal article" date="2020" name="Nature">
        <title>Giant virus diversity and host interactions through global metagenomics.</title>
        <authorList>
            <person name="Schulz F."/>
            <person name="Roux S."/>
            <person name="Paez-Espino D."/>
            <person name="Jungbluth S."/>
            <person name="Walsh D.A."/>
            <person name="Denef V.J."/>
            <person name="McMahon K.D."/>
            <person name="Konstantinidis K.T."/>
            <person name="Eloe-Fadrosh E.A."/>
            <person name="Kyrpides N.C."/>
            <person name="Woyke T."/>
        </authorList>
    </citation>
    <scope>NUCLEOTIDE SEQUENCE</scope>
    <source>
        <strain evidence="2">GVMAG-M-3300023184-89</strain>
    </source>
</reference>
<evidence type="ECO:0000313" key="2">
    <source>
        <dbReference type="EMBL" id="QHT92586.1"/>
    </source>
</evidence>
<organism evidence="2">
    <name type="scientific">viral metagenome</name>
    <dbReference type="NCBI Taxonomy" id="1070528"/>
    <lineage>
        <taxon>unclassified sequences</taxon>
        <taxon>metagenomes</taxon>
        <taxon>organismal metagenomes</taxon>
    </lineage>
</organism>